<dbReference type="CDD" id="cd00075">
    <property type="entry name" value="HATPase"/>
    <property type="match status" value="1"/>
</dbReference>
<evidence type="ECO:0000256" key="7">
    <source>
        <dbReference type="ARBA" id="ARBA00022777"/>
    </source>
</evidence>
<feature type="domain" description="HAMP" evidence="13">
    <location>
        <begin position="188"/>
        <end position="242"/>
    </location>
</feature>
<feature type="transmembrane region" description="Helical" evidence="11">
    <location>
        <begin position="168"/>
        <end position="191"/>
    </location>
</feature>
<accession>A0A918JQA2</accession>
<dbReference type="PANTHER" id="PTHR45436">
    <property type="entry name" value="SENSOR HISTIDINE KINASE YKOH"/>
    <property type="match status" value="1"/>
</dbReference>
<dbReference type="Gene3D" id="1.10.287.130">
    <property type="match status" value="1"/>
</dbReference>
<evidence type="ECO:0000256" key="2">
    <source>
        <dbReference type="ARBA" id="ARBA00004370"/>
    </source>
</evidence>
<keyword evidence="15" id="KW-1185">Reference proteome</keyword>
<evidence type="ECO:0000256" key="10">
    <source>
        <dbReference type="ARBA" id="ARBA00023136"/>
    </source>
</evidence>
<evidence type="ECO:0000256" key="5">
    <source>
        <dbReference type="ARBA" id="ARBA00022679"/>
    </source>
</evidence>
<evidence type="ECO:0000259" key="12">
    <source>
        <dbReference type="PROSITE" id="PS50109"/>
    </source>
</evidence>
<feature type="domain" description="Histidine kinase" evidence="12">
    <location>
        <begin position="250"/>
        <end position="458"/>
    </location>
</feature>
<protein>
    <recommendedName>
        <fullName evidence="3">histidine kinase</fullName>
        <ecNumber evidence="3">2.7.13.3</ecNumber>
    </recommendedName>
</protein>
<dbReference type="EC" id="2.7.13.3" evidence="3"/>
<dbReference type="InterPro" id="IPR003660">
    <property type="entry name" value="HAMP_dom"/>
</dbReference>
<keyword evidence="9" id="KW-0902">Two-component regulatory system</keyword>
<dbReference type="PANTHER" id="PTHR45436:SF8">
    <property type="entry name" value="HISTIDINE KINASE"/>
    <property type="match status" value="1"/>
</dbReference>
<comment type="caution">
    <text evidence="14">The sequence shown here is derived from an EMBL/GenBank/DDBJ whole genome shotgun (WGS) entry which is preliminary data.</text>
</comment>
<keyword evidence="10 11" id="KW-0472">Membrane</keyword>
<dbReference type="InterPro" id="IPR050428">
    <property type="entry name" value="TCS_sensor_his_kinase"/>
</dbReference>
<evidence type="ECO:0000313" key="14">
    <source>
        <dbReference type="EMBL" id="GGW96997.1"/>
    </source>
</evidence>
<dbReference type="Proteomes" id="UP000631300">
    <property type="component" value="Unassembled WGS sequence"/>
</dbReference>
<keyword evidence="8 11" id="KW-1133">Transmembrane helix</keyword>
<dbReference type="InterPro" id="IPR036890">
    <property type="entry name" value="HATPase_C_sf"/>
</dbReference>
<dbReference type="GO" id="GO:0005886">
    <property type="term" value="C:plasma membrane"/>
    <property type="evidence" value="ECO:0007669"/>
    <property type="project" value="TreeGrafter"/>
</dbReference>
<proteinExistence type="predicted"/>
<dbReference type="InterPro" id="IPR003661">
    <property type="entry name" value="HisK_dim/P_dom"/>
</dbReference>
<dbReference type="EMBL" id="BMXP01000014">
    <property type="protein sequence ID" value="GGW96997.1"/>
    <property type="molecule type" value="Genomic_DNA"/>
</dbReference>
<comment type="catalytic activity">
    <reaction evidence="1">
        <text>ATP + protein L-histidine = ADP + protein N-phospho-L-histidine.</text>
        <dbReference type="EC" id="2.7.13.3"/>
    </reaction>
</comment>
<reference evidence="14" key="1">
    <citation type="journal article" date="2014" name="Int. J. Syst. Evol. Microbiol.">
        <title>Complete genome sequence of Corynebacterium casei LMG S-19264T (=DSM 44701T), isolated from a smear-ripened cheese.</title>
        <authorList>
            <consortium name="US DOE Joint Genome Institute (JGI-PGF)"/>
            <person name="Walter F."/>
            <person name="Albersmeier A."/>
            <person name="Kalinowski J."/>
            <person name="Ruckert C."/>
        </authorList>
    </citation>
    <scope>NUCLEOTIDE SEQUENCE</scope>
    <source>
        <strain evidence="14">KCTC 22164</strain>
    </source>
</reference>
<evidence type="ECO:0000259" key="13">
    <source>
        <dbReference type="PROSITE" id="PS50885"/>
    </source>
</evidence>
<dbReference type="GO" id="GO:0000155">
    <property type="term" value="F:phosphorelay sensor kinase activity"/>
    <property type="evidence" value="ECO:0007669"/>
    <property type="project" value="InterPro"/>
</dbReference>
<evidence type="ECO:0000256" key="3">
    <source>
        <dbReference type="ARBA" id="ARBA00012438"/>
    </source>
</evidence>
<dbReference type="InterPro" id="IPR005467">
    <property type="entry name" value="His_kinase_dom"/>
</dbReference>
<evidence type="ECO:0000256" key="9">
    <source>
        <dbReference type="ARBA" id="ARBA00023012"/>
    </source>
</evidence>
<dbReference type="PROSITE" id="PS50109">
    <property type="entry name" value="HIS_KIN"/>
    <property type="match status" value="1"/>
</dbReference>
<dbReference type="Gene3D" id="3.30.565.10">
    <property type="entry name" value="Histidine kinase-like ATPase, C-terminal domain"/>
    <property type="match status" value="1"/>
</dbReference>
<dbReference type="InterPro" id="IPR036097">
    <property type="entry name" value="HisK_dim/P_sf"/>
</dbReference>
<keyword evidence="5" id="KW-0808">Transferase</keyword>
<dbReference type="AlphaFoldDB" id="A0A918JQA2"/>
<dbReference type="InterPro" id="IPR004358">
    <property type="entry name" value="Sig_transdc_His_kin-like_C"/>
</dbReference>
<evidence type="ECO:0000256" key="8">
    <source>
        <dbReference type="ARBA" id="ARBA00022989"/>
    </source>
</evidence>
<organism evidence="14 15">
    <name type="scientific">Alteromonas halophila</name>
    <dbReference type="NCBI Taxonomy" id="516698"/>
    <lineage>
        <taxon>Bacteria</taxon>
        <taxon>Pseudomonadati</taxon>
        <taxon>Pseudomonadota</taxon>
        <taxon>Gammaproteobacteria</taxon>
        <taxon>Alteromonadales</taxon>
        <taxon>Alteromonadaceae</taxon>
        <taxon>Alteromonas/Salinimonas group</taxon>
        <taxon>Alteromonas</taxon>
    </lineage>
</organism>
<dbReference type="Pfam" id="PF02518">
    <property type="entry name" value="HATPase_c"/>
    <property type="match status" value="1"/>
</dbReference>
<dbReference type="SUPFAM" id="SSF55874">
    <property type="entry name" value="ATPase domain of HSP90 chaperone/DNA topoisomerase II/histidine kinase"/>
    <property type="match status" value="1"/>
</dbReference>
<name>A0A918JQA2_9ALTE</name>
<dbReference type="SUPFAM" id="SSF47384">
    <property type="entry name" value="Homodimeric domain of signal transducing histidine kinase"/>
    <property type="match status" value="1"/>
</dbReference>
<comment type="subcellular location">
    <subcellularLocation>
        <location evidence="2">Membrane</location>
    </subcellularLocation>
</comment>
<dbReference type="InterPro" id="IPR003594">
    <property type="entry name" value="HATPase_dom"/>
</dbReference>
<dbReference type="SMART" id="SM00387">
    <property type="entry name" value="HATPase_c"/>
    <property type="match status" value="1"/>
</dbReference>
<evidence type="ECO:0000256" key="11">
    <source>
        <dbReference type="SAM" id="Phobius"/>
    </source>
</evidence>
<evidence type="ECO:0000256" key="6">
    <source>
        <dbReference type="ARBA" id="ARBA00022692"/>
    </source>
</evidence>
<evidence type="ECO:0000256" key="1">
    <source>
        <dbReference type="ARBA" id="ARBA00000085"/>
    </source>
</evidence>
<evidence type="ECO:0000256" key="4">
    <source>
        <dbReference type="ARBA" id="ARBA00022553"/>
    </source>
</evidence>
<dbReference type="SMART" id="SM00388">
    <property type="entry name" value="HisKA"/>
    <property type="match status" value="1"/>
</dbReference>
<dbReference type="Pfam" id="PF00672">
    <property type="entry name" value="HAMP"/>
    <property type="match status" value="1"/>
</dbReference>
<evidence type="ECO:0000313" key="15">
    <source>
        <dbReference type="Proteomes" id="UP000631300"/>
    </source>
</evidence>
<keyword evidence="4" id="KW-0597">Phosphoprotein</keyword>
<feature type="transmembrane region" description="Helical" evidence="11">
    <location>
        <begin position="12"/>
        <end position="33"/>
    </location>
</feature>
<dbReference type="PROSITE" id="PS50885">
    <property type="entry name" value="HAMP"/>
    <property type="match status" value="1"/>
</dbReference>
<reference evidence="14" key="2">
    <citation type="submission" date="2020-09" db="EMBL/GenBank/DDBJ databases">
        <authorList>
            <person name="Sun Q."/>
            <person name="Kim S."/>
        </authorList>
    </citation>
    <scope>NUCLEOTIDE SEQUENCE</scope>
    <source>
        <strain evidence="14">KCTC 22164</strain>
    </source>
</reference>
<dbReference type="Pfam" id="PF00512">
    <property type="entry name" value="HisKA"/>
    <property type="match status" value="1"/>
</dbReference>
<sequence>MAIGTFTRSSSFRVGVILTTLAAAATIFIIYFWRLASSDIFDREARAAISSETFAFEQLYRHGSRAAVTRAIAERLANPQYRGLLALSTQDGQILAGNLTRIPDINGKTHTLLRRELPLHTITTAPFNKNINHPQDVLLTHIYLDDLHMLVGRNIDEIYSAQWFGKTFSWVFVGFLCLTGVLSFAVAFYVVKRINRMSETADSIIRTGSLKERLEIDSSWDDLSQLAVVFNRMLDKIEQGVDNIKAVTDNIAHDLRTPLSRLRSTLEQIADPDLRHKATSEADNLLNMFNSLLRISDLETRRHREGFTTVSLNKLLEDVIDMYQPLAEEKDIALSSRVTSQTMVADPNLLFQAIANVMDNAVKYGRSGGRIDVQLFSTKSRVVLSVNDNGPGVSDKDAGELERRFYRTQSSRTTPGNGLGLSLVSAIVSLHKGALWFVYDPLNEGHGLGVTFTFPVDL</sequence>
<dbReference type="PRINTS" id="PR00344">
    <property type="entry name" value="BCTRLSENSOR"/>
</dbReference>
<dbReference type="CDD" id="cd00082">
    <property type="entry name" value="HisKA"/>
    <property type="match status" value="1"/>
</dbReference>
<keyword evidence="6 11" id="KW-0812">Transmembrane</keyword>
<keyword evidence="7 14" id="KW-0418">Kinase</keyword>
<dbReference type="RefSeq" id="WP_229805233.1">
    <property type="nucleotide sequence ID" value="NZ_BMXP01000014.1"/>
</dbReference>
<dbReference type="CDD" id="cd06225">
    <property type="entry name" value="HAMP"/>
    <property type="match status" value="1"/>
</dbReference>
<gene>
    <name evidence="14" type="ORF">GCM10007391_33880</name>
</gene>
<dbReference type="SMART" id="SM00304">
    <property type="entry name" value="HAMP"/>
    <property type="match status" value="1"/>
</dbReference>